<feature type="compositionally biased region" description="Polar residues" evidence="1">
    <location>
        <begin position="125"/>
        <end position="145"/>
    </location>
</feature>
<accession>A0A914CLU1</accession>
<keyword evidence="2" id="KW-1185">Reference proteome</keyword>
<evidence type="ECO:0000313" key="2">
    <source>
        <dbReference type="Proteomes" id="UP000887540"/>
    </source>
</evidence>
<feature type="compositionally biased region" description="Polar residues" evidence="1">
    <location>
        <begin position="171"/>
        <end position="195"/>
    </location>
</feature>
<reference evidence="3" key="1">
    <citation type="submission" date="2022-11" db="UniProtKB">
        <authorList>
            <consortium name="WormBaseParasite"/>
        </authorList>
    </citation>
    <scope>IDENTIFICATION</scope>
</reference>
<sequence length="362" mass="39356">MQNNPNPNRPPGMYMQPHIQGQPPMYYQQPPQQHMQPQQGLSPYMNGVPGYAQPGQMPPSGVMSNPPTMFTPSASGNVPSGEYASGPNTLNPPRPYLPSGSSPSAGPYQTGGPPSGAGMIAPPSAGSQTSYGTYMSPSMQPIQPTTIQMSSPANVFKPEEGIQSQPPPAQPSTMTSTQYPTASTHVISNQPPLSLTAPFQTQLPKKASIEERIKNLAPSSPFPPGCLENLQNHSIGTLCNIGKEIAHEILLRTVFLIQWVQVTAEKRAQRNCDVEAVLVYCKRLMSKLVEVRLRVDLALAKSQPLDADSYITMMSVPAPPDTTPAKQRAMDTFEKNRIQLITLSNTLKKLEWHSLISDPRHL</sequence>
<feature type="compositionally biased region" description="Low complexity" evidence="1">
    <location>
        <begin position="20"/>
        <end position="40"/>
    </location>
</feature>
<evidence type="ECO:0000313" key="3">
    <source>
        <dbReference type="WBParaSite" id="ACRNAN_scaffold11724.g32264.t1"/>
    </source>
</evidence>
<feature type="region of interest" description="Disordered" evidence="1">
    <location>
        <begin position="157"/>
        <end position="195"/>
    </location>
</feature>
<name>A0A914CLU1_9BILA</name>
<protein>
    <submittedName>
        <fullName evidence="3">Mediator complex subunit 30</fullName>
    </submittedName>
</protein>
<proteinExistence type="predicted"/>
<evidence type="ECO:0000256" key="1">
    <source>
        <dbReference type="SAM" id="MobiDB-lite"/>
    </source>
</evidence>
<dbReference type="AlphaFoldDB" id="A0A914CLU1"/>
<feature type="compositionally biased region" description="Polar residues" evidence="1">
    <location>
        <begin position="62"/>
        <end position="78"/>
    </location>
</feature>
<dbReference type="Proteomes" id="UP000887540">
    <property type="component" value="Unplaced"/>
</dbReference>
<feature type="region of interest" description="Disordered" evidence="1">
    <location>
        <begin position="1"/>
        <end position="145"/>
    </location>
</feature>
<dbReference type="WBParaSite" id="ACRNAN_scaffold11724.g32264.t1">
    <property type="protein sequence ID" value="ACRNAN_scaffold11724.g32264.t1"/>
    <property type="gene ID" value="ACRNAN_scaffold11724.g32264"/>
</dbReference>
<organism evidence="2 3">
    <name type="scientific">Acrobeloides nanus</name>
    <dbReference type="NCBI Taxonomy" id="290746"/>
    <lineage>
        <taxon>Eukaryota</taxon>
        <taxon>Metazoa</taxon>
        <taxon>Ecdysozoa</taxon>
        <taxon>Nematoda</taxon>
        <taxon>Chromadorea</taxon>
        <taxon>Rhabditida</taxon>
        <taxon>Tylenchina</taxon>
        <taxon>Cephalobomorpha</taxon>
        <taxon>Cephaloboidea</taxon>
        <taxon>Cephalobidae</taxon>
        <taxon>Acrobeloides</taxon>
    </lineage>
</organism>